<accession>A0AAD9K0Z2</accession>
<dbReference type="GO" id="GO:0008525">
    <property type="term" value="F:phosphatidylcholine transporter activity"/>
    <property type="evidence" value="ECO:0007669"/>
    <property type="project" value="TreeGrafter"/>
</dbReference>
<feature type="domain" description="Phosphatidylinositol transfer protein N-terminal" evidence="1">
    <location>
        <begin position="105"/>
        <end position="286"/>
    </location>
</feature>
<gene>
    <name evidence="2" type="ORF">LSH36_90g04012</name>
</gene>
<evidence type="ECO:0000259" key="1">
    <source>
        <dbReference type="Pfam" id="PF02121"/>
    </source>
</evidence>
<comment type="caution">
    <text evidence="2">The sequence shown here is derived from an EMBL/GenBank/DDBJ whole genome shotgun (WGS) entry which is preliminary data.</text>
</comment>
<evidence type="ECO:0000313" key="2">
    <source>
        <dbReference type="EMBL" id="KAK2162867.1"/>
    </source>
</evidence>
<dbReference type="GO" id="GO:0035091">
    <property type="term" value="F:phosphatidylinositol binding"/>
    <property type="evidence" value="ECO:0007669"/>
    <property type="project" value="TreeGrafter"/>
</dbReference>
<dbReference type="PANTHER" id="PTHR10658">
    <property type="entry name" value="PHOSPHATIDYLINOSITOL TRANSFER PROTEIN"/>
    <property type="match status" value="1"/>
</dbReference>
<dbReference type="GO" id="GO:0031210">
    <property type="term" value="F:phosphatidylcholine binding"/>
    <property type="evidence" value="ECO:0007669"/>
    <property type="project" value="TreeGrafter"/>
</dbReference>
<dbReference type="PANTHER" id="PTHR10658:SF11">
    <property type="entry name" value="VIBRATOR, ISOFORM B"/>
    <property type="match status" value="1"/>
</dbReference>
<keyword evidence="3" id="KW-1185">Reference proteome</keyword>
<dbReference type="GO" id="GO:0005737">
    <property type="term" value="C:cytoplasm"/>
    <property type="evidence" value="ECO:0007669"/>
    <property type="project" value="TreeGrafter"/>
</dbReference>
<evidence type="ECO:0000313" key="3">
    <source>
        <dbReference type="Proteomes" id="UP001208570"/>
    </source>
</evidence>
<dbReference type="Proteomes" id="UP001208570">
    <property type="component" value="Unassembled WGS sequence"/>
</dbReference>
<sequence length="308" mass="35345">MVVIMFCEIGYDSYQIAQLYSVAQASKNETGGGEGIEVCMNEKFAKDDGVQPEYPLLGGAYTEGQYTHKIYHLASSLANLELGSILHSQEMNAVPLGSDVAWSSIYSKVPTFIRLLAPKGSLEIEEKAWNAYPYCRTVIKNDYMKENFIIKIESMHLPDRGETENAHGLSAAELLKRVVILIDIANDKVKSSDYKEDEDPVKYKSVKTGRGPLQNQWIKEVNPVMCCYKLVTVEFKWWGLQSRIEKFIHTTERRLFTNFHRQVFCWTDQWYGLTLDDIREIEEKTKRELDEQIKSNEVRGTKGTDDDE</sequence>
<dbReference type="EMBL" id="JAODUP010000090">
    <property type="protein sequence ID" value="KAK2162867.1"/>
    <property type="molecule type" value="Genomic_DNA"/>
</dbReference>
<reference evidence="2" key="1">
    <citation type="journal article" date="2023" name="Mol. Biol. Evol.">
        <title>Third-Generation Sequencing Reveals the Adaptive Role of the Epigenome in Three Deep-Sea Polychaetes.</title>
        <authorList>
            <person name="Perez M."/>
            <person name="Aroh O."/>
            <person name="Sun Y."/>
            <person name="Lan Y."/>
            <person name="Juniper S.K."/>
            <person name="Young C.R."/>
            <person name="Angers B."/>
            <person name="Qian P.Y."/>
        </authorList>
    </citation>
    <scope>NUCLEOTIDE SEQUENCE</scope>
    <source>
        <strain evidence="2">P08H-3</strain>
    </source>
</reference>
<dbReference type="SUPFAM" id="SSF55961">
    <property type="entry name" value="Bet v1-like"/>
    <property type="match status" value="2"/>
</dbReference>
<feature type="domain" description="Phosphatidylinositol transfer protein N-terminal" evidence="1">
    <location>
        <begin position="10"/>
        <end position="78"/>
    </location>
</feature>
<dbReference type="Gene3D" id="3.30.530.20">
    <property type="match status" value="1"/>
</dbReference>
<dbReference type="InterPro" id="IPR055261">
    <property type="entry name" value="PI_transfer_N"/>
</dbReference>
<dbReference type="AlphaFoldDB" id="A0AAD9K0Z2"/>
<dbReference type="InterPro" id="IPR001666">
    <property type="entry name" value="PI_transfer"/>
</dbReference>
<dbReference type="GO" id="GO:0071944">
    <property type="term" value="C:cell periphery"/>
    <property type="evidence" value="ECO:0007669"/>
    <property type="project" value="UniProtKB-ARBA"/>
</dbReference>
<proteinExistence type="predicted"/>
<name>A0AAD9K0Z2_9ANNE</name>
<protein>
    <recommendedName>
        <fullName evidence="1">Phosphatidylinositol transfer protein N-terminal domain-containing protein</fullName>
    </recommendedName>
</protein>
<dbReference type="GO" id="GO:0008526">
    <property type="term" value="F:phosphatidylinositol transfer activity"/>
    <property type="evidence" value="ECO:0007669"/>
    <property type="project" value="TreeGrafter"/>
</dbReference>
<organism evidence="2 3">
    <name type="scientific">Paralvinella palmiformis</name>
    <dbReference type="NCBI Taxonomy" id="53620"/>
    <lineage>
        <taxon>Eukaryota</taxon>
        <taxon>Metazoa</taxon>
        <taxon>Spiralia</taxon>
        <taxon>Lophotrochozoa</taxon>
        <taxon>Annelida</taxon>
        <taxon>Polychaeta</taxon>
        <taxon>Sedentaria</taxon>
        <taxon>Canalipalpata</taxon>
        <taxon>Terebellida</taxon>
        <taxon>Terebelliformia</taxon>
        <taxon>Alvinellidae</taxon>
        <taxon>Paralvinella</taxon>
    </lineage>
</organism>
<dbReference type="Pfam" id="PF02121">
    <property type="entry name" value="IP_trans"/>
    <property type="match status" value="2"/>
</dbReference>
<dbReference type="FunFam" id="3.30.530.20:FF:000028">
    <property type="entry name" value="Phosphatidylinositol transfer protein 5"/>
    <property type="match status" value="1"/>
</dbReference>
<dbReference type="InterPro" id="IPR023393">
    <property type="entry name" value="START-like_dom_sf"/>
</dbReference>